<feature type="region of interest" description="Disordered" evidence="1">
    <location>
        <begin position="260"/>
        <end position="283"/>
    </location>
</feature>
<dbReference type="PRINTS" id="PR00081">
    <property type="entry name" value="GDHRDH"/>
</dbReference>
<organism evidence="2 3">
    <name type="scientific">Halomarina halobia</name>
    <dbReference type="NCBI Taxonomy" id="3033386"/>
    <lineage>
        <taxon>Archaea</taxon>
        <taxon>Methanobacteriati</taxon>
        <taxon>Methanobacteriota</taxon>
        <taxon>Stenosarchaea group</taxon>
        <taxon>Halobacteria</taxon>
        <taxon>Halobacteriales</taxon>
        <taxon>Natronomonadaceae</taxon>
        <taxon>Halomarina</taxon>
    </lineage>
</organism>
<evidence type="ECO:0000256" key="1">
    <source>
        <dbReference type="SAM" id="MobiDB-lite"/>
    </source>
</evidence>
<comment type="caution">
    <text evidence="2">The sequence shown here is derived from an EMBL/GenBank/DDBJ whole genome shotgun (WGS) entry which is preliminary data.</text>
</comment>
<gene>
    <name evidence="2" type="ORF">ACFQPE_15655</name>
</gene>
<dbReference type="RefSeq" id="WP_276305985.1">
    <property type="nucleotide sequence ID" value="NZ_CP119993.1"/>
</dbReference>
<dbReference type="InterPro" id="IPR051935">
    <property type="entry name" value="HSDL2"/>
</dbReference>
<dbReference type="PANTHER" id="PTHR42808">
    <property type="entry name" value="HYDROXYSTEROID DEHYDROGENASE-LIKE PROTEIN 2"/>
    <property type="match status" value="1"/>
</dbReference>
<dbReference type="GeneID" id="79317608"/>
<dbReference type="InterPro" id="IPR036291">
    <property type="entry name" value="NAD(P)-bd_dom_sf"/>
</dbReference>
<accession>A0ABD6AE03</accession>
<evidence type="ECO:0000313" key="2">
    <source>
        <dbReference type="EMBL" id="MFC7318219.1"/>
    </source>
</evidence>
<reference evidence="2 3" key="1">
    <citation type="journal article" date="2019" name="Int. J. Syst. Evol. Microbiol.">
        <title>The Global Catalogue of Microorganisms (GCM) 10K type strain sequencing project: providing services to taxonomists for standard genome sequencing and annotation.</title>
        <authorList>
            <consortium name="The Broad Institute Genomics Platform"/>
            <consortium name="The Broad Institute Genome Sequencing Center for Infectious Disease"/>
            <person name="Wu L."/>
            <person name="Ma J."/>
        </authorList>
    </citation>
    <scope>NUCLEOTIDE SEQUENCE [LARGE SCALE GENOMIC DNA]</scope>
    <source>
        <strain evidence="2 3">PSR21</strain>
    </source>
</reference>
<proteinExistence type="predicted"/>
<name>A0ABD6AE03_9EURY</name>
<dbReference type="Proteomes" id="UP001596547">
    <property type="component" value="Unassembled WGS sequence"/>
</dbReference>
<dbReference type="AlphaFoldDB" id="A0ABD6AE03"/>
<dbReference type="Pfam" id="PF00106">
    <property type="entry name" value="adh_short"/>
    <property type="match status" value="1"/>
</dbReference>
<dbReference type="CDD" id="cd05338">
    <property type="entry name" value="DHRS1_HSDL2-like_SDR_c"/>
    <property type="match status" value="1"/>
</dbReference>
<protein>
    <submittedName>
        <fullName evidence="2">SDR family oxidoreductase</fullName>
    </submittedName>
</protein>
<dbReference type="EMBL" id="JBHTBF010000003">
    <property type="protein sequence ID" value="MFC7318219.1"/>
    <property type="molecule type" value="Genomic_DNA"/>
</dbReference>
<evidence type="ECO:0000313" key="3">
    <source>
        <dbReference type="Proteomes" id="UP001596547"/>
    </source>
</evidence>
<keyword evidence="3" id="KW-1185">Reference proteome</keyword>
<feature type="compositionally biased region" description="Basic and acidic residues" evidence="1">
    <location>
        <begin position="273"/>
        <end position="283"/>
    </location>
</feature>
<dbReference type="SUPFAM" id="SSF51735">
    <property type="entry name" value="NAD(P)-binding Rossmann-fold domains"/>
    <property type="match status" value="1"/>
</dbReference>
<sequence length="283" mass="30560">MTLETPDLSGRTAFITGTTRGIGKAIALSLADAGCNVVSTGKTVDDSDSDLDGTIYKTADACEERGVEALPIQLNLRDVDQVEAAVEEAIGEFGEVDIVINNASAIQIASVEEMPANRFDLVTDVNVRGTYATSRAFVPHLKEIGGGHILTNAPPITVTSAPGQAVYAWSKMGMTFVTLSLAGELRDHGVAANTFWPVTTIETRATRYFGLGSKEDWRTPDILADTVLELLRRDPSEYTGHSVYDEQILREADVENFSRYNCTPGDPGPDSAKLFDPEFERPA</sequence>
<dbReference type="NCBIfam" id="NF006133">
    <property type="entry name" value="PRK08278.1"/>
    <property type="match status" value="1"/>
</dbReference>
<dbReference type="Gene3D" id="3.40.50.720">
    <property type="entry name" value="NAD(P)-binding Rossmann-like Domain"/>
    <property type="match status" value="1"/>
</dbReference>
<dbReference type="InterPro" id="IPR002347">
    <property type="entry name" value="SDR_fam"/>
</dbReference>
<dbReference type="PANTHER" id="PTHR42808:SF3">
    <property type="entry name" value="HYDROXYSTEROID DEHYDROGENASE-LIKE PROTEIN 2"/>
    <property type="match status" value="1"/>
</dbReference>